<organism evidence="6 7">
    <name type="scientific">Thermoflavimicrobium daqui</name>
    <dbReference type="NCBI Taxonomy" id="2137476"/>
    <lineage>
        <taxon>Bacteria</taxon>
        <taxon>Bacillati</taxon>
        <taxon>Bacillota</taxon>
        <taxon>Bacilli</taxon>
        <taxon>Bacillales</taxon>
        <taxon>Thermoactinomycetaceae</taxon>
        <taxon>Thermoflavimicrobium</taxon>
    </lineage>
</organism>
<evidence type="ECO:0000313" key="6">
    <source>
        <dbReference type="EMBL" id="RAL26620.1"/>
    </source>
</evidence>
<keyword evidence="4" id="KW-1208">Phospholipid metabolism</keyword>
<dbReference type="GO" id="GO:0003841">
    <property type="term" value="F:1-acylglycerol-3-phosphate O-acyltransferase activity"/>
    <property type="evidence" value="ECO:0007669"/>
    <property type="project" value="UniProtKB-UniRule"/>
</dbReference>
<dbReference type="Proteomes" id="UP000251213">
    <property type="component" value="Unassembled WGS sequence"/>
</dbReference>
<sequence>MYSFCAYVVYAFLRLFYRFKVVGKENLPSSGFVIACNHTGWLDILSLAVGILPHKVNYMAKKELFENRFIGWFLSKLKSFPVDRDNPGPSSLKIPIRRLKNGENVGIFPSGTRQQGEVPLKRGAVFLAEKARVPLVPASYQGPPAIRLADLFRRKEITVMIGKPIDPNEYKDSEEKDAFAKKFNEAFNQLNYQSRDH</sequence>
<dbReference type="EC" id="2.3.1.51" evidence="4"/>
<gene>
    <name evidence="6" type="ORF">DL897_00795</name>
</gene>
<comment type="domain">
    <text evidence="4">The HXXXXD motif is essential for acyltransferase activity and may constitute the binding site for the phosphate moiety of the glycerol-3-phosphate.</text>
</comment>
<evidence type="ECO:0000256" key="1">
    <source>
        <dbReference type="ARBA" id="ARBA00008655"/>
    </source>
</evidence>
<keyword evidence="2 4" id="KW-0808">Transferase</keyword>
<evidence type="ECO:0000259" key="5">
    <source>
        <dbReference type="SMART" id="SM00563"/>
    </source>
</evidence>
<keyword evidence="4" id="KW-0594">Phospholipid biosynthesis</keyword>
<keyword evidence="4" id="KW-0443">Lipid metabolism</keyword>
<name>A0A364K8U2_9BACL</name>
<reference evidence="6 7" key="2">
    <citation type="submission" date="2018-06" db="EMBL/GenBank/DDBJ databases">
        <authorList>
            <person name="Zhirakovskaya E."/>
        </authorList>
    </citation>
    <scope>NUCLEOTIDE SEQUENCE [LARGE SCALE GENOMIC DNA]</scope>
    <source>
        <strain evidence="6 7">FBKL4.011</strain>
    </source>
</reference>
<evidence type="ECO:0000256" key="4">
    <source>
        <dbReference type="RuleBase" id="RU361267"/>
    </source>
</evidence>
<evidence type="ECO:0000313" key="7">
    <source>
        <dbReference type="Proteomes" id="UP000251213"/>
    </source>
</evidence>
<dbReference type="GO" id="GO:0016020">
    <property type="term" value="C:membrane"/>
    <property type="evidence" value="ECO:0007669"/>
    <property type="project" value="InterPro"/>
</dbReference>
<dbReference type="SMART" id="SM00563">
    <property type="entry name" value="PlsC"/>
    <property type="match status" value="1"/>
</dbReference>
<proteinExistence type="inferred from homology"/>
<accession>A0A364K8U2</accession>
<keyword evidence="7" id="KW-1185">Reference proteome</keyword>
<dbReference type="InterPro" id="IPR002123">
    <property type="entry name" value="Plipid/glycerol_acylTrfase"/>
</dbReference>
<reference evidence="6 7" key="1">
    <citation type="submission" date="2018-06" db="EMBL/GenBank/DDBJ databases">
        <title>Thermoflavimicrobium daqus sp. nov., a thermophilic microbe isolated from Moutai-flavour Daqu.</title>
        <authorList>
            <person name="Wang X."/>
            <person name="Zhou H."/>
        </authorList>
    </citation>
    <scope>NUCLEOTIDE SEQUENCE [LARGE SCALE GENOMIC DNA]</scope>
    <source>
        <strain evidence="6 7">FBKL4.011</strain>
    </source>
</reference>
<keyword evidence="3 4" id="KW-0012">Acyltransferase</keyword>
<dbReference type="OrthoDB" id="9803035at2"/>
<evidence type="ECO:0000256" key="3">
    <source>
        <dbReference type="ARBA" id="ARBA00023315"/>
    </source>
</evidence>
<dbReference type="NCBIfam" id="TIGR00530">
    <property type="entry name" value="AGP_acyltrn"/>
    <property type="match status" value="1"/>
</dbReference>
<dbReference type="Pfam" id="PF01553">
    <property type="entry name" value="Acyltransferase"/>
    <property type="match status" value="1"/>
</dbReference>
<comment type="similarity">
    <text evidence="1 4">Belongs to the 1-acyl-sn-glycerol-3-phosphate acyltransferase family.</text>
</comment>
<dbReference type="CDD" id="cd07989">
    <property type="entry name" value="LPLAT_AGPAT-like"/>
    <property type="match status" value="1"/>
</dbReference>
<dbReference type="SUPFAM" id="SSF69593">
    <property type="entry name" value="Glycerol-3-phosphate (1)-acyltransferase"/>
    <property type="match status" value="1"/>
</dbReference>
<keyword evidence="4" id="KW-0444">Lipid biosynthesis</keyword>
<evidence type="ECO:0000256" key="2">
    <source>
        <dbReference type="ARBA" id="ARBA00022679"/>
    </source>
</evidence>
<comment type="caution">
    <text evidence="6">The sequence shown here is derived from an EMBL/GenBank/DDBJ whole genome shotgun (WGS) entry which is preliminary data.</text>
</comment>
<dbReference type="EMBL" id="QJKK01000001">
    <property type="protein sequence ID" value="RAL26620.1"/>
    <property type="molecule type" value="Genomic_DNA"/>
</dbReference>
<comment type="catalytic activity">
    <reaction evidence="4">
        <text>a 1-acyl-sn-glycero-3-phosphate + an acyl-CoA = a 1,2-diacyl-sn-glycero-3-phosphate + CoA</text>
        <dbReference type="Rhea" id="RHEA:19709"/>
        <dbReference type="ChEBI" id="CHEBI:57287"/>
        <dbReference type="ChEBI" id="CHEBI:57970"/>
        <dbReference type="ChEBI" id="CHEBI:58342"/>
        <dbReference type="ChEBI" id="CHEBI:58608"/>
        <dbReference type="EC" id="2.3.1.51"/>
    </reaction>
</comment>
<dbReference type="PANTHER" id="PTHR10434">
    <property type="entry name" value="1-ACYL-SN-GLYCEROL-3-PHOSPHATE ACYLTRANSFERASE"/>
    <property type="match status" value="1"/>
</dbReference>
<dbReference type="InterPro" id="IPR004552">
    <property type="entry name" value="AGP_acyltrans"/>
</dbReference>
<dbReference type="AlphaFoldDB" id="A0A364K8U2"/>
<dbReference type="PANTHER" id="PTHR10434:SF40">
    <property type="entry name" value="1-ACYL-SN-GLYCEROL-3-PHOSPHATE ACYLTRANSFERASE"/>
    <property type="match status" value="1"/>
</dbReference>
<feature type="domain" description="Phospholipid/glycerol acyltransferase" evidence="5">
    <location>
        <begin position="32"/>
        <end position="143"/>
    </location>
</feature>
<protein>
    <recommendedName>
        <fullName evidence="4">1-acyl-sn-glycerol-3-phosphate acyltransferase</fullName>
        <ecNumber evidence="4">2.3.1.51</ecNumber>
    </recommendedName>
</protein>
<dbReference type="RefSeq" id="WP_113657225.1">
    <property type="nucleotide sequence ID" value="NZ_KZ845663.1"/>
</dbReference>
<dbReference type="GO" id="GO:0006654">
    <property type="term" value="P:phosphatidic acid biosynthetic process"/>
    <property type="evidence" value="ECO:0007669"/>
    <property type="project" value="TreeGrafter"/>
</dbReference>